<gene>
    <name evidence="4" type="ORF">J2S55_001686</name>
</gene>
<dbReference type="PANTHER" id="PTHR48108">
    <property type="entry name" value="CBS DOMAIN-CONTAINING PROTEIN CBSX2, CHLOROPLASTIC"/>
    <property type="match status" value="1"/>
</dbReference>
<dbReference type="CDD" id="cd04586">
    <property type="entry name" value="CBS_pair_BON_assoc"/>
    <property type="match status" value="1"/>
</dbReference>
<dbReference type="SMART" id="SM00116">
    <property type="entry name" value="CBS"/>
    <property type="match status" value="2"/>
</dbReference>
<dbReference type="Proteomes" id="UP001230426">
    <property type="component" value="Unassembled WGS sequence"/>
</dbReference>
<keyword evidence="2" id="KW-0129">CBS domain</keyword>
<dbReference type="InterPro" id="IPR000644">
    <property type="entry name" value="CBS_dom"/>
</dbReference>
<organism evidence="4 5">
    <name type="scientific">Streptosporangium brasiliense</name>
    <dbReference type="NCBI Taxonomy" id="47480"/>
    <lineage>
        <taxon>Bacteria</taxon>
        <taxon>Bacillati</taxon>
        <taxon>Actinomycetota</taxon>
        <taxon>Actinomycetes</taxon>
        <taxon>Streptosporangiales</taxon>
        <taxon>Streptosporangiaceae</taxon>
        <taxon>Streptosporangium</taxon>
    </lineage>
</organism>
<feature type="domain" description="CBS" evidence="3">
    <location>
        <begin position="7"/>
        <end position="65"/>
    </location>
</feature>
<dbReference type="PROSITE" id="PS51371">
    <property type="entry name" value="CBS"/>
    <property type="match status" value="2"/>
</dbReference>
<dbReference type="SUPFAM" id="SSF54631">
    <property type="entry name" value="CBS-domain pair"/>
    <property type="match status" value="1"/>
</dbReference>
<proteinExistence type="predicted"/>
<dbReference type="RefSeq" id="WP_306858478.1">
    <property type="nucleotide sequence ID" value="NZ_JAUSRB010000001.1"/>
</dbReference>
<dbReference type="EMBL" id="JAUSRB010000001">
    <property type="protein sequence ID" value="MDP9862427.1"/>
    <property type="molecule type" value="Genomic_DNA"/>
</dbReference>
<dbReference type="InterPro" id="IPR017080">
    <property type="entry name" value="UCP036990_CBS_BON"/>
</dbReference>
<accession>A0ABT9QZP4</accession>
<keyword evidence="1" id="KW-0677">Repeat</keyword>
<evidence type="ECO:0000256" key="2">
    <source>
        <dbReference type="PROSITE-ProRule" id="PRU00703"/>
    </source>
</evidence>
<name>A0ABT9QZP4_9ACTN</name>
<dbReference type="PIRSF" id="PIRSF036990">
    <property type="entry name" value="UCP036990_CBS_BON"/>
    <property type="match status" value="1"/>
</dbReference>
<dbReference type="InterPro" id="IPR051462">
    <property type="entry name" value="CBS_domain-containing"/>
</dbReference>
<feature type="domain" description="CBS" evidence="3">
    <location>
        <begin position="89"/>
        <end position="146"/>
    </location>
</feature>
<evidence type="ECO:0000313" key="4">
    <source>
        <dbReference type="EMBL" id="MDP9862427.1"/>
    </source>
</evidence>
<reference evidence="4 5" key="1">
    <citation type="submission" date="2023-07" db="EMBL/GenBank/DDBJ databases">
        <title>Sequencing the genomes of 1000 actinobacteria strains.</title>
        <authorList>
            <person name="Klenk H.-P."/>
        </authorList>
    </citation>
    <scope>NUCLEOTIDE SEQUENCE [LARGE SCALE GENOMIC DNA]</scope>
    <source>
        <strain evidence="4 5">DSM 44109</strain>
    </source>
</reference>
<dbReference type="Pfam" id="PF00571">
    <property type="entry name" value="CBS"/>
    <property type="match status" value="2"/>
</dbReference>
<evidence type="ECO:0000259" key="3">
    <source>
        <dbReference type="PROSITE" id="PS51371"/>
    </source>
</evidence>
<dbReference type="Gene3D" id="3.30.1340.30">
    <property type="match status" value="1"/>
</dbReference>
<comment type="caution">
    <text evidence="4">The sequence shown here is derived from an EMBL/GenBank/DDBJ whole genome shotgun (WGS) entry which is preliminary data.</text>
</comment>
<evidence type="ECO:0000313" key="5">
    <source>
        <dbReference type="Proteomes" id="UP001230426"/>
    </source>
</evidence>
<dbReference type="Gene3D" id="3.10.580.10">
    <property type="entry name" value="CBS-domain"/>
    <property type="match status" value="1"/>
</dbReference>
<dbReference type="PANTHER" id="PTHR48108:SF34">
    <property type="entry name" value="CBS DOMAIN-CONTAINING PROTEIN YHCV"/>
    <property type="match status" value="1"/>
</dbReference>
<dbReference type="InterPro" id="IPR046342">
    <property type="entry name" value="CBS_dom_sf"/>
</dbReference>
<keyword evidence="5" id="KW-1185">Reference proteome</keyword>
<sequence length="221" mass="23881">MKVVDVMGVRAVAVRPEASFSEIVDAMRRFKIGAVTVIDAGGRPVGVVSEDDLLLKEIDPDRHAGGVFGGRGRREERRKAAGGTAGEIMTTPAITVTPETSVREAARLMHRHRIKQLPVVDTATGRVTGIVHQSDLLKVFTRPADEIDREVTAVCERLGIDRRELAVGVETGVITLAGQVGRRSQRSLLVAEIRRIDGVLGVKGGLTYRSDDLVPVSTPYL</sequence>
<evidence type="ECO:0000256" key="1">
    <source>
        <dbReference type="ARBA" id="ARBA00022737"/>
    </source>
</evidence>
<protein>
    <submittedName>
        <fullName evidence="4">CBS domain-containing protein</fullName>
    </submittedName>
</protein>